<dbReference type="STRING" id="237682.SAMN05421676_103338"/>
<dbReference type="RefSeq" id="WP_177167211.1">
    <property type="nucleotide sequence ID" value="NZ_FOHJ01000003.1"/>
</dbReference>
<name>A0A1I0CZ67_9BACI</name>
<dbReference type="SUPFAM" id="SSF143842">
    <property type="entry name" value="YwmB-like"/>
    <property type="match status" value="1"/>
</dbReference>
<dbReference type="Gene3D" id="3.30.360.40">
    <property type="entry name" value="YwmB-like"/>
    <property type="match status" value="1"/>
</dbReference>
<dbReference type="InterPro" id="IPR014794">
    <property type="entry name" value="DUF1779"/>
</dbReference>
<dbReference type="Gene3D" id="3.30.2030.10">
    <property type="entry name" value="YwmB-like"/>
    <property type="match status" value="1"/>
</dbReference>
<gene>
    <name evidence="1" type="ORF">SAMN05421676_103338</name>
</gene>
<dbReference type="AlphaFoldDB" id="A0A1I0CZ67"/>
<dbReference type="EMBL" id="FOHJ01000003">
    <property type="protein sequence ID" value="SET24957.1"/>
    <property type="molecule type" value="Genomic_DNA"/>
</dbReference>
<organism evidence="1 2">
    <name type="scientific">Salinibacillus kushneri</name>
    <dbReference type="NCBI Taxonomy" id="237682"/>
    <lineage>
        <taxon>Bacteria</taxon>
        <taxon>Bacillati</taxon>
        <taxon>Bacillota</taxon>
        <taxon>Bacilli</taxon>
        <taxon>Bacillales</taxon>
        <taxon>Bacillaceae</taxon>
        <taxon>Salinibacillus</taxon>
    </lineage>
</organism>
<evidence type="ECO:0000313" key="1">
    <source>
        <dbReference type="EMBL" id="SET24957.1"/>
    </source>
</evidence>
<reference evidence="2" key="1">
    <citation type="submission" date="2016-10" db="EMBL/GenBank/DDBJ databases">
        <authorList>
            <person name="Varghese N."/>
            <person name="Submissions S."/>
        </authorList>
    </citation>
    <scope>NUCLEOTIDE SEQUENCE [LARGE SCALE GENOMIC DNA]</scope>
    <source>
        <strain evidence="2">CGMCC 1.3566</strain>
    </source>
</reference>
<dbReference type="Proteomes" id="UP000199095">
    <property type="component" value="Unassembled WGS sequence"/>
</dbReference>
<dbReference type="InterPro" id="IPR036209">
    <property type="entry name" value="YwmB-like_sf"/>
</dbReference>
<evidence type="ECO:0000313" key="2">
    <source>
        <dbReference type="Proteomes" id="UP000199095"/>
    </source>
</evidence>
<keyword evidence="2" id="KW-1185">Reference proteome</keyword>
<dbReference type="Pfam" id="PF08680">
    <property type="entry name" value="DUF1779"/>
    <property type="match status" value="1"/>
</dbReference>
<proteinExistence type="predicted"/>
<protein>
    <submittedName>
        <fullName evidence="1">TATA-box binding</fullName>
    </submittedName>
</protein>
<sequence>MLKKAILAISLLIFLFYLHVNTPKAENTYNLQSLNDIHTFFQTEQLHVSEWQILMRDKVNIDIKNVDDILDTQFPNASVTHQIEDEQTIKILINNHNKMTGFNEQLSIVRQKNSSEAEFKYILKGDKWNEEVEKEVKNTLSQQVLRLFDKNPTIFTCMRAQSNDNIKSNYLVDSFQDFMKMDKVKTINEENFDTVSGYIHNWTVEEIPISQKEKMNVQIAVRNGLSHGANVIIGTPILVTEY</sequence>
<accession>A0A1I0CZ67</accession>